<comment type="caution">
    <text evidence="4">The sequence shown here is derived from an EMBL/GenBank/DDBJ whole genome shotgun (WGS) entry which is preliminary data.</text>
</comment>
<dbReference type="InterPro" id="IPR002068">
    <property type="entry name" value="A-crystallin/Hsp20_dom"/>
</dbReference>
<evidence type="ECO:0000313" key="4">
    <source>
        <dbReference type="EMBL" id="PRY92834.1"/>
    </source>
</evidence>
<dbReference type="RefSeq" id="WP_106160496.1">
    <property type="nucleotide sequence ID" value="NZ_PVTT01000002.1"/>
</dbReference>
<evidence type="ECO:0000313" key="5">
    <source>
        <dbReference type="Proteomes" id="UP000238801"/>
    </source>
</evidence>
<protein>
    <submittedName>
        <fullName evidence="4">Heat shock protein Hsp20</fullName>
    </submittedName>
</protein>
<accession>A0A2T0X1U7</accession>
<organism evidence="4 5">
    <name type="scientific">Hasllibacter halocynthiae</name>
    <dbReference type="NCBI Taxonomy" id="595589"/>
    <lineage>
        <taxon>Bacteria</taxon>
        <taxon>Pseudomonadati</taxon>
        <taxon>Pseudomonadota</taxon>
        <taxon>Alphaproteobacteria</taxon>
        <taxon>Rhodobacterales</taxon>
        <taxon>Roseobacteraceae</taxon>
        <taxon>Hasllibacter</taxon>
    </lineage>
</organism>
<name>A0A2T0X1U7_9RHOB</name>
<dbReference type="AlphaFoldDB" id="A0A2T0X1U7"/>
<evidence type="ECO:0000256" key="1">
    <source>
        <dbReference type="PROSITE-ProRule" id="PRU00285"/>
    </source>
</evidence>
<dbReference type="Proteomes" id="UP000238801">
    <property type="component" value="Unassembled WGS sequence"/>
</dbReference>
<dbReference type="PROSITE" id="PS01031">
    <property type="entry name" value="SHSP"/>
    <property type="match status" value="1"/>
</dbReference>
<comment type="similarity">
    <text evidence="1 2">Belongs to the small heat shock protein (HSP20) family.</text>
</comment>
<dbReference type="OrthoDB" id="9808910at2"/>
<evidence type="ECO:0000256" key="2">
    <source>
        <dbReference type="RuleBase" id="RU003616"/>
    </source>
</evidence>
<dbReference type="InterPro" id="IPR031107">
    <property type="entry name" value="Small_HSP"/>
</dbReference>
<feature type="domain" description="SHSP" evidence="3">
    <location>
        <begin position="30"/>
        <end position="141"/>
    </location>
</feature>
<dbReference type="InterPro" id="IPR008978">
    <property type="entry name" value="HSP20-like_chaperone"/>
</dbReference>
<sequence length="141" mass="15374">MFRTSTDPFYEMRRLTRQMDRLMSQPAAGAAGGGAFPPMNVHAGPDGIAITAEVPGLSADDLEISVHRDTVTLKGQRDAAPEGAKAWHRRERGTGRFVRTLSLPYAVDPEKVEASLADGVLKLSLHRPEADKPRRIEVKAS</sequence>
<dbReference type="Gene3D" id="2.60.40.790">
    <property type="match status" value="1"/>
</dbReference>
<keyword evidence="4" id="KW-0346">Stress response</keyword>
<keyword evidence="5" id="KW-1185">Reference proteome</keyword>
<evidence type="ECO:0000259" key="3">
    <source>
        <dbReference type="PROSITE" id="PS01031"/>
    </source>
</evidence>
<dbReference type="PANTHER" id="PTHR11527">
    <property type="entry name" value="HEAT-SHOCK PROTEIN 20 FAMILY MEMBER"/>
    <property type="match status" value="1"/>
</dbReference>
<proteinExistence type="inferred from homology"/>
<reference evidence="4 5" key="1">
    <citation type="submission" date="2018-03" db="EMBL/GenBank/DDBJ databases">
        <title>Genomic Encyclopedia of Archaeal and Bacterial Type Strains, Phase II (KMG-II): from individual species to whole genera.</title>
        <authorList>
            <person name="Goeker M."/>
        </authorList>
    </citation>
    <scope>NUCLEOTIDE SEQUENCE [LARGE SCALE GENOMIC DNA]</scope>
    <source>
        <strain evidence="4 5">DSM 29318</strain>
    </source>
</reference>
<dbReference type="Pfam" id="PF00011">
    <property type="entry name" value="HSP20"/>
    <property type="match status" value="1"/>
</dbReference>
<gene>
    <name evidence="4" type="ORF">BCF33_1695</name>
</gene>
<dbReference type="CDD" id="cd06464">
    <property type="entry name" value="ACD_sHsps-like"/>
    <property type="match status" value="1"/>
</dbReference>
<dbReference type="EMBL" id="PVTT01000002">
    <property type="protein sequence ID" value="PRY92834.1"/>
    <property type="molecule type" value="Genomic_DNA"/>
</dbReference>
<dbReference type="SUPFAM" id="SSF49764">
    <property type="entry name" value="HSP20-like chaperones"/>
    <property type="match status" value="1"/>
</dbReference>